<evidence type="ECO:0000256" key="3">
    <source>
        <dbReference type="ARBA" id="ARBA00022553"/>
    </source>
</evidence>
<dbReference type="EC" id="2.7.13.3" evidence="2"/>
<keyword evidence="4" id="KW-0808">Transferase</keyword>
<dbReference type="InParanoid" id="A0A2S8SQL1"/>
<dbReference type="Proteomes" id="UP000237684">
    <property type="component" value="Unassembled WGS sequence"/>
</dbReference>
<dbReference type="Gene3D" id="3.30.565.10">
    <property type="entry name" value="Histidine kinase-like ATPase, C-terminal domain"/>
    <property type="match status" value="1"/>
</dbReference>
<dbReference type="RefSeq" id="WP_106380817.1">
    <property type="nucleotide sequence ID" value="NZ_NIGF01000016.1"/>
</dbReference>
<dbReference type="InterPro" id="IPR005467">
    <property type="entry name" value="His_kinase_dom"/>
</dbReference>
<reference evidence="8 9" key="1">
    <citation type="journal article" date="2018" name="Syst. Appl. Microbiol.">
        <title>Abditibacterium utsteinense sp. nov., the first cultivated member of candidate phylum FBP, isolated from ice-free Antarctic soil samples.</title>
        <authorList>
            <person name="Tahon G."/>
            <person name="Tytgat B."/>
            <person name="Lebbe L."/>
            <person name="Carlier A."/>
            <person name="Willems A."/>
        </authorList>
    </citation>
    <scope>NUCLEOTIDE SEQUENCE [LARGE SCALE GENOMIC DNA]</scope>
    <source>
        <strain evidence="8 9">LMG 29911</strain>
    </source>
</reference>
<dbReference type="PRINTS" id="PR00344">
    <property type="entry name" value="BCTRLSENSOR"/>
</dbReference>
<dbReference type="FunFam" id="3.30.565.10:FF:000006">
    <property type="entry name" value="Sensor histidine kinase WalK"/>
    <property type="match status" value="1"/>
</dbReference>
<feature type="domain" description="Histidine kinase" evidence="7">
    <location>
        <begin position="1"/>
        <end position="127"/>
    </location>
</feature>
<protein>
    <recommendedName>
        <fullName evidence="2">histidine kinase</fullName>
        <ecNumber evidence="2">2.7.13.3</ecNumber>
    </recommendedName>
</protein>
<evidence type="ECO:0000313" key="8">
    <source>
        <dbReference type="EMBL" id="PQV63078.1"/>
    </source>
</evidence>
<dbReference type="GO" id="GO:0004673">
    <property type="term" value="F:protein histidine kinase activity"/>
    <property type="evidence" value="ECO:0007669"/>
    <property type="project" value="UniProtKB-EC"/>
</dbReference>
<dbReference type="PANTHER" id="PTHR43711">
    <property type="entry name" value="TWO-COMPONENT HISTIDINE KINASE"/>
    <property type="match status" value="1"/>
</dbReference>
<evidence type="ECO:0000256" key="4">
    <source>
        <dbReference type="ARBA" id="ARBA00022679"/>
    </source>
</evidence>
<comment type="catalytic activity">
    <reaction evidence="1">
        <text>ATP + protein L-histidine = ADP + protein N-phospho-L-histidine.</text>
        <dbReference type="EC" id="2.7.13.3"/>
    </reaction>
</comment>
<keyword evidence="5 8" id="KW-0418">Kinase</keyword>
<name>A0A2S8SQL1_9BACT</name>
<dbReference type="OrthoDB" id="517825at2"/>
<dbReference type="AlphaFoldDB" id="A0A2S8SQL1"/>
<keyword evidence="3" id="KW-0597">Phosphoprotein</keyword>
<organism evidence="8 9">
    <name type="scientific">Abditibacterium utsteinense</name>
    <dbReference type="NCBI Taxonomy" id="1960156"/>
    <lineage>
        <taxon>Bacteria</taxon>
        <taxon>Pseudomonadati</taxon>
        <taxon>Abditibacteriota</taxon>
        <taxon>Abditibacteriia</taxon>
        <taxon>Abditibacteriales</taxon>
        <taxon>Abditibacteriaceae</taxon>
        <taxon>Abditibacterium</taxon>
    </lineage>
</organism>
<dbReference type="CDD" id="cd16922">
    <property type="entry name" value="HATPase_EvgS-ArcB-TorS-like"/>
    <property type="match status" value="1"/>
</dbReference>
<sequence>MHELKNRQTLTVRVDPDRLQQILLNLLTNAIKFTPSGGHVSVAVSENKDQVLIEVHDTGRGIAKDQIGLIFEPFVQVNRLQTESSQRGIGLGLTICRELARAMNGDLTVRSILGEGSVFTLSLPQCETLS</sequence>
<dbReference type="Pfam" id="PF02518">
    <property type="entry name" value="HATPase_c"/>
    <property type="match status" value="1"/>
</dbReference>
<dbReference type="InterPro" id="IPR036890">
    <property type="entry name" value="HATPase_C_sf"/>
</dbReference>
<dbReference type="PANTHER" id="PTHR43711:SF1">
    <property type="entry name" value="HISTIDINE KINASE 1"/>
    <property type="match status" value="1"/>
</dbReference>
<dbReference type="PROSITE" id="PS50109">
    <property type="entry name" value="HIS_KIN"/>
    <property type="match status" value="1"/>
</dbReference>
<dbReference type="EMBL" id="NIGF01000016">
    <property type="protein sequence ID" value="PQV63078.1"/>
    <property type="molecule type" value="Genomic_DNA"/>
</dbReference>
<evidence type="ECO:0000259" key="7">
    <source>
        <dbReference type="PROSITE" id="PS50109"/>
    </source>
</evidence>
<gene>
    <name evidence="8" type="ORF">B1R32_11655</name>
</gene>
<proteinExistence type="predicted"/>
<comment type="caution">
    <text evidence="8">The sequence shown here is derived from an EMBL/GenBank/DDBJ whole genome shotgun (WGS) entry which is preliminary data.</text>
</comment>
<dbReference type="SUPFAM" id="SSF55874">
    <property type="entry name" value="ATPase domain of HSP90 chaperone/DNA topoisomerase II/histidine kinase"/>
    <property type="match status" value="1"/>
</dbReference>
<dbReference type="SMART" id="SM00387">
    <property type="entry name" value="HATPase_c"/>
    <property type="match status" value="1"/>
</dbReference>
<dbReference type="InterPro" id="IPR004358">
    <property type="entry name" value="Sig_transdc_His_kin-like_C"/>
</dbReference>
<accession>A0A2S8SQL1</accession>
<evidence type="ECO:0000256" key="2">
    <source>
        <dbReference type="ARBA" id="ARBA00012438"/>
    </source>
</evidence>
<evidence type="ECO:0000313" key="9">
    <source>
        <dbReference type="Proteomes" id="UP000237684"/>
    </source>
</evidence>
<dbReference type="InterPro" id="IPR050736">
    <property type="entry name" value="Sensor_HK_Regulatory"/>
</dbReference>
<dbReference type="GO" id="GO:0000160">
    <property type="term" value="P:phosphorelay signal transduction system"/>
    <property type="evidence" value="ECO:0007669"/>
    <property type="project" value="UniProtKB-KW"/>
</dbReference>
<dbReference type="InterPro" id="IPR003594">
    <property type="entry name" value="HATPase_dom"/>
</dbReference>
<evidence type="ECO:0000256" key="6">
    <source>
        <dbReference type="ARBA" id="ARBA00023012"/>
    </source>
</evidence>
<evidence type="ECO:0000256" key="1">
    <source>
        <dbReference type="ARBA" id="ARBA00000085"/>
    </source>
</evidence>
<evidence type="ECO:0000256" key="5">
    <source>
        <dbReference type="ARBA" id="ARBA00022777"/>
    </source>
</evidence>
<keyword evidence="9" id="KW-1185">Reference proteome</keyword>
<keyword evidence="6" id="KW-0902">Two-component regulatory system</keyword>